<dbReference type="EMBL" id="CM055750">
    <property type="protein sequence ID" value="KAJ7994334.1"/>
    <property type="molecule type" value="Genomic_DNA"/>
</dbReference>
<accession>A0ACC2FSK9</accession>
<gene>
    <name evidence="1" type="ORF">DPEC_G00264790</name>
</gene>
<evidence type="ECO:0000313" key="1">
    <source>
        <dbReference type="EMBL" id="KAJ7994334.1"/>
    </source>
</evidence>
<sequence>MTTDWSTRRLGTPALQDTDVVVFSRRKCGNLFQLTLLWERTVLDHTYLSAAVEINSASRRLREEDRRRTPKDSGTWLAVAPCPGTQTVQPPDFKGEPIRDRGGRRKI</sequence>
<dbReference type="Proteomes" id="UP001157502">
    <property type="component" value="Chromosome 23"/>
</dbReference>
<name>A0ACC2FSK9_DALPE</name>
<proteinExistence type="predicted"/>
<evidence type="ECO:0000313" key="2">
    <source>
        <dbReference type="Proteomes" id="UP001157502"/>
    </source>
</evidence>
<organism evidence="1 2">
    <name type="scientific">Dallia pectoralis</name>
    <name type="common">Alaska blackfish</name>
    <dbReference type="NCBI Taxonomy" id="75939"/>
    <lineage>
        <taxon>Eukaryota</taxon>
        <taxon>Metazoa</taxon>
        <taxon>Chordata</taxon>
        <taxon>Craniata</taxon>
        <taxon>Vertebrata</taxon>
        <taxon>Euteleostomi</taxon>
        <taxon>Actinopterygii</taxon>
        <taxon>Neopterygii</taxon>
        <taxon>Teleostei</taxon>
        <taxon>Protacanthopterygii</taxon>
        <taxon>Esociformes</taxon>
        <taxon>Umbridae</taxon>
        <taxon>Dallia</taxon>
    </lineage>
</organism>
<reference evidence="1" key="1">
    <citation type="submission" date="2021-05" db="EMBL/GenBank/DDBJ databases">
        <authorList>
            <person name="Pan Q."/>
            <person name="Jouanno E."/>
            <person name="Zahm M."/>
            <person name="Klopp C."/>
            <person name="Cabau C."/>
            <person name="Louis A."/>
            <person name="Berthelot C."/>
            <person name="Parey E."/>
            <person name="Roest Crollius H."/>
            <person name="Montfort J."/>
            <person name="Robinson-Rechavi M."/>
            <person name="Bouchez O."/>
            <person name="Lampietro C."/>
            <person name="Lopez Roques C."/>
            <person name="Donnadieu C."/>
            <person name="Postlethwait J."/>
            <person name="Bobe J."/>
            <person name="Dillon D."/>
            <person name="Chandos A."/>
            <person name="von Hippel F."/>
            <person name="Guiguen Y."/>
        </authorList>
    </citation>
    <scope>NUCLEOTIDE SEQUENCE</scope>
    <source>
        <strain evidence="1">YG-Jan2019</strain>
    </source>
</reference>
<protein>
    <submittedName>
        <fullName evidence="1">Uncharacterized protein</fullName>
    </submittedName>
</protein>
<comment type="caution">
    <text evidence="1">The sequence shown here is derived from an EMBL/GenBank/DDBJ whole genome shotgun (WGS) entry which is preliminary data.</text>
</comment>
<keyword evidence="2" id="KW-1185">Reference proteome</keyword>